<evidence type="ECO:0000313" key="3">
    <source>
        <dbReference type="Proteomes" id="UP000505377"/>
    </source>
</evidence>
<accession>A0A6M6JLT8</accession>
<proteinExistence type="predicted"/>
<dbReference type="PANTHER" id="PTHR30543">
    <property type="entry name" value="CHROMATE REDUCTASE"/>
    <property type="match status" value="1"/>
</dbReference>
<dbReference type="SUPFAM" id="SSF52218">
    <property type="entry name" value="Flavoproteins"/>
    <property type="match status" value="1"/>
</dbReference>
<keyword evidence="3" id="KW-1185">Reference proteome</keyword>
<organism evidence="2 3">
    <name type="scientific">Pseudonocardia broussonetiae</name>
    <dbReference type="NCBI Taxonomy" id="2736640"/>
    <lineage>
        <taxon>Bacteria</taxon>
        <taxon>Bacillati</taxon>
        <taxon>Actinomycetota</taxon>
        <taxon>Actinomycetes</taxon>
        <taxon>Pseudonocardiales</taxon>
        <taxon>Pseudonocardiaceae</taxon>
        <taxon>Pseudonocardia</taxon>
    </lineage>
</organism>
<gene>
    <name evidence="2" type="ORF">HOP40_21350</name>
</gene>
<dbReference type="GO" id="GO:0010181">
    <property type="term" value="F:FMN binding"/>
    <property type="evidence" value="ECO:0007669"/>
    <property type="project" value="TreeGrafter"/>
</dbReference>
<dbReference type="PANTHER" id="PTHR30543:SF21">
    <property type="entry name" value="NAD(P)H-DEPENDENT FMN REDUCTASE LOT6"/>
    <property type="match status" value="1"/>
</dbReference>
<dbReference type="GO" id="GO:0016491">
    <property type="term" value="F:oxidoreductase activity"/>
    <property type="evidence" value="ECO:0007669"/>
    <property type="project" value="InterPro"/>
</dbReference>
<reference evidence="2 3" key="1">
    <citation type="submission" date="2020-05" db="EMBL/GenBank/DDBJ databases">
        <authorList>
            <person name="Mo P."/>
        </authorList>
    </citation>
    <scope>NUCLEOTIDE SEQUENCE [LARGE SCALE GENOMIC DNA]</scope>
    <source>
        <strain evidence="2 3">Gen01</strain>
    </source>
</reference>
<dbReference type="Pfam" id="PF03358">
    <property type="entry name" value="FMN_red"/>
    <property type="match status" value="1"/>
</dbReference>
<dbReference type="Gene3D" id="3.40.50.360">
    <property type="match status" value="1"/>
</dbReference>
<dbReference type="Proteomes" id="UP000505377">
    <property type="component" value="Chromosome"/>
</dbReference>
<dbReference type="GO" id="GO:0005829">
    <property type="term" value="C:cytosol"/>
    <property type="evidence" value="ECO:0007669"/>
    <property type="project" value="TreeGrafter"/>
</dbReference>
<dbReference type="AlphaFoldDB" id="A0A6M6JLT8"/>
<evidence type="ECO:0000259" key="1">
    <source>
        <dbReference type="Pfam" id="PF03358"/>
    </source>
</evidence>
<dbReference type="KEGG" id="pbro:HOP40_21350"/>
<name>A0A6M6JLT8_9PSEU</name>
<dbReference type="InterPro" id="IPR050712">
    <property type="entry name" value="NAD(P)H-dep_reductase"/>
</dbReference>
<dbReference type="InterPro" id="IPR029039">
    <property type="entry name" value="Flavoprotein-like_sf"/>
</dbReference>
<evidence type="ECO:0000313" key="2">
    <source>
        <dbReference type="EMBL" id="QJY48030.1"/>
    </source>
</evidence>
<sequence>MPTLLVLIGSTRPGRVGPSVADWFAARVVADGRFTVHLVDLAQRALPMLDEPVPAVLGRYTKEHTRAWSAVVDAADAIVIVTPEYNHGYPAGLKNALDYLFHEWRHKPVGFVSYGGVAAGTRAVQQLQQVVAALQMVPAPTAVRIPFVAERFDERGLFVASDSMERAADAMCSELGTFHEALSPLRTVARASGR</sequence>
<feature type="domain" description="NADPH-dependent FMN reductase-like" evidence="1">
    <location>
        <begin position="3"/>
        <end position="145"/>
    </location>
</feature>
<dbReference type="InterPro" id="IPR005025">
    <property type="entry name" value="FMN_Rdtase-like_dom"/>
</dbReference>
<dbReference type="RefSeq" id="WP_172161291.1">
    <property type="nucleotide sequence ID" value="NZ_CP053564.1"/>
</dbReference>
<dbReference type="EMBL" id="CP053564">
    <property type="protein sequence ID" value="QJY48030.1"/>
    <property type="molecule type" value="Genomic_DNA"/>
</dbReference>
<protein>
    <submittedName>
        <fullName evidence="2">NAD(P)H-dependent oxidoreductase</fullName>
    </submittedName>
</protein>